<sequence>MSTKILSVALVGLEAAQVEVEAGITPSLTAFTIVGLPDTAVQEARERVRLAIRNSGLEFPPMKITVNLAPADLKKEGPGYDLPVALAVLLASEQLKPAAGLGPNFFGRFLFLGELALDGRLRPVSGILPAALFAARSKMEGIFVPEQNAAEAALIKEIKVYPVRDLRGLIEHIRAMEEIVPAPPTDIAPTAHEFEVDMAYIAGQDHAKRALTIAAAGHHNVLMSGPPGSGKTLLARAAAGILPPMSFSEMIDVTRIYSIAGLLPPGTPLITKRPYRAPHHSASSAALIGGGSQVKPGEITLAHRGVLFLDEIVEFHRDVLESLREPLETGAITISRASGSLRFPAKVMLVAARNPCPCGYFGDREKPCTCMPGQIAKYSKKLSGPISDRIDLHIEVPRLKFDKLTEERVATPSSEIRAQIETAREIQRERFAGRNYGTNAEMPVQDIKTFCAVDASTQDILRNAVDRLHLSARAYHRVLKLSRTIADLVGAPSIAQGHVAEALQYRPRND</sequence>
<dbReference type="STRING" id="1802401.A3B21_03945"/>
<dbReference type="InterPro" id="IPR025158">
    <property type="entry name" value="Mg_chelat-rel_C"/>
</dbReference>
<dbReference type="GO" id="GO:0003677">
    <property type="term" value="F:DNA binding"/>
    <property type="evidence" value="ECO:0007669"/>
    <property type="project" value="InterPro"/>
</dbReference>
<dbReference type="InterPro" id="IPR004482">
    <property type="entry name" value="Mg_chelat-rel"/>
</dbReference>
<dbReference type="InterPro" id="IPR003593">
    <property type="entry name" value="AAA+_ATPase"/>
</dbReference>
<dbReference type="InterPro" id="IPR020568">
    <property type="entry name" value="Ribosomal_Su5_D2-typ_SF"/>
</dbReference>
<dbReference type="InterPro" id="IPR001208">
    <property type="entry name" value="MCM_dom"/>
</dbReference>
<evidence type="ECO:0000256" key="3">
    <source>
        <dbReference type="ARBA" id="ARBA00022840"/>
    </source>
</evidence>
<keyword evidence="3" id="KW-0067">ATP-binding</keyword>
<dbReference type="NCBIfam" id="TIGR00368">
    <property type="entry name" value="YifB family Mg chelatase-like AAA ATPase"/>
    <property type="match status" value="1"/>
</dbReference>
<accession>A0A1F7UUS4</accession>
<feature type="domain" description="AAA+ ATPase" evidence="4">
    <location>
        <begin position="217"/>
        <end position="400"/>
    </location>
</feature>
<keyword evidence="2" id="KW-0547">Nucleotide-binding</keyword>
<evidence type="ECO:0000313" key="6">
    <source>
        <dbReference type="Proteomes" id="UP000176897"/>
    </source>
</evidence>
<dbReference type="InterPro" id="IPR014721">
    <property type="entry name" value="Ribsml_uS5_D2-typ_fold_subgr"/>
</dbReference>
<dbReference type="InterPro" id="IPR045006">
    <property type="entry name" value="CHLI-like"/>
</dbReference>
<evidence type="ECO:0000256" key="2">
    <source>
        <dbReference type="ARBA" id="ARBA00022741"/>
    </source>
</evidence>
<dbReference type="SUPFAM" id="SSF54211">
    <property type="entry name" value="Ribosomal protein S5 domain 2-like"/>
    <property type="match status" value="1"/>
</dbReference>
<dbReference type="Proteomes" id="UP000176897">
    <property type="component" value="Unassembled WGS sequence"/>
</dbReference>
<protein>
    <submittedName>
        <fullName evidence="5">Magnesium chelatase</fullName>
    </submittedName>
</protein>
<dbReference type="SUPFAM" id="SSF52540">
    <property type="entry name" value="P-loop containing nucleoside triphosphate hydrolases"/>
    <property type="match status" value="1"/>
</dbReference>
<evidence type="ECO:0000313" key="5">
    <source>
        <dbReference type="EMBL" id="OGL81494.1"/>
    </source>
</evidence>
<dbReference type="Pfam" id="PF13541">
    <property type="entry name" value="ChlI"/>
    <property type="match status" value="1"/>
</dbReference>
<gene>
    <name evidence="5" type="ORF">A3B21_03945</name>
</gene>
<name>A0A1F7UUS4_9BACT</name>
<dbReference type="InterPro" id="IPR027417">
    <property type="entry name" value="P-loop_NTPase"/>
</dbReference>
<evidence type="ECO:0000259" key="4">
    <source>
        <dbReference type="SMART" id="SM00382"/>
    </source>
</evidence>
<dbReference type="Gene3D" id="3.30.230.10">
    <property type="match status" value="1"/>
</dbReference>
<reference evidence="5 6" key="1">
    <citation type="journal article" date="2016" name="Nat. Commun.">
        <title>Thousands of microbial genomes shed light on interconnected biogeochemical processes in an aquifer system.</title>
        <authorList>
            <person name="Anantharaman K."/>
            <person name="Brown C.T."/>
            <person name="Hug L.A."/>
            <person name="Sharon I."/>
            <person name="Castelle C.J."/>
            <person name="Probst A.J."/>
            <person name="Thomas B.C."/>
            <person name="Singh A."/>
            <person name="Wilkins M.J."/>
            <person name="Karaoz U."/>
            <person name="Brodie E.L."/>
            <person name="Williams K.H."/>
            <person name="Hubbard S.S."/>
            <person name="Banfield J.F."/>
        </authorList>
    </citation>
    <scope>NUCLEOTIDE SEQUENCE [LARGE SCALE GENOMIC DNA]</scope>
</reference>
<dbReference type="CDD" id="cd00009">
    <property type="entry name" value="AAA"/>
    <property type="match status" value="1"/>
</dbReference>
<dbReference type="Pfam" id="PF01078">
    <property type="entry name" value="Mg_chelatase"/>
    <property type="match status" value="1"/>
</dbReference>
<dbReference type="EMBL" id="MGEJ01000005">
    <property type="protein sequence ID" value="OGL81494.1"/>
    <property type="molecule type" value="Genomic_DNA"/>
</dbReference>
<comment type="similarity">
    <text evidence="1">Belongs to the Mg-chelatase subunits D/I family. ComM subfamily.</text>
</comment>
<dbReference type="PANTHER" id="PTHR32039:SF7">
    <property type="entry name" value="COMPETENCE PROTEIN COMM"/>
    <property type="match status" value="1"/>
</dbReference>
<proteinExistence type="inferred from homology"/>
<dbReference type="Gene3D" id="3.40.50.300">
    <property type="entry name" value="P-loop containing nucleotide triphosphate hydrolases"/>
    <property type="match status" value="1"/>
</dbReference>
<dbReference type="GO" id="GO:0005524">
    <property type="term" value="F:ATP binding"/>
    <property type="evidence" value="ECO:0007669"/>
    <property type="project" value="UniProtKB-KW"/>
</dbReference>
<dbReference type="PANTHER" id="PTHR32039">
    <property type="entry name" value="MAGNESIUM-CHELATASE SUBUNIT CHLI"/>
    <property type="match status" value="1"/>
</dbReference>
<dbReference type="SMART" id="SM00382">
    <property type="entry name" value="AAA"/>
    <property type="match status" value="1"/>
</dbReference>
<dbReference type="PRINTS" id="PR01657">
    <property type="entry name" value="MCMFAMILY"/>
</dbReference>
<dbReference type="AlphaFoldDB" id="A0A1F7UUS4"/>
<organism evidence="5 6">
    <name type="scientific">Candidatus Uhrbacteria bacterium RIFCSPLOWO2_01_FULL_47_24</name>
    <dbReference type="NCBI Taxonomy" id="1802401"/>
    <lineage>
        <taxon>Bacteria</taxon>
        <taxon>Candidatus Uhriibacteriota</taxon>
    </lineage>
</organism>
<dbReference type="Pfam" id="PF13335">
    <property type="entry name" value="Mg_chelatase_C"/>
    <property type="match status" value="1"/>
</dbReference>
<evidence type="ECO:0000256" key="1">
    <source>
        <dbReference type="ARBA" id="ARBA00006354"/>
    </source>
</evidence>
<comment type="caution">
    <text evidence="5">The sequence shown here is derived from an EMBL/GenBank/DDBJ whole genome shotgun (WGS) entry which is preliminary data.</text>
</comment>
<dbReference type="InterPro" id="IPR000523">
    <property type="entry name" value="Mg_chelatse_chII-like_cat_dom"/>
</dbReference>